<evidence type="ECO:0000256" key="7">
    <source>
        <dbReference type="RuleBase" id="RU000304"/>
    </source>
</evidence>
<dbReference type="GO" id="GO:0005524">
    <property type="term" value="F:ATP binding"/>
    <property type="evidence" value="ECO:0007669"/>
    <property type="project" value="UniProtKB-UniRule"/>
</dbReference>
<dbReference type="InterPro" id="IPR001245">
    <property type="entry name" value="Ser-Thr/Tyr_kinase_cat_dom"/>
</dbReference>
<dbReference type="InterPro" id="IPR011009">
    <property type="entry name" value="Kinase-like_dom_sf"/>
</dbReference>
<reference evidence="9 10" key="1">
    <citation type="submission" date="2016-06" db="EMBL/GenBank/DDBJ databases">
        <title>Comparative genomics of the ectomycorrhizal sister species Rhizopogon vinicolor and Rhizopogon vesiculosus (Basidiomycota: Boletales) reveals a divergence of the mating type B locus.</title>
        <authorList>
            <consortium name="DOE Joint Genome Institute"/>
            <person name="Mujic A.B."/>
            <person name="Kuo A."/>
            <person name="Tritt A."/>
            <person name="Lipzen A."/>
            <person name="Chen C."/>
            <person name="Johnson J."/>
            <person name="Sharma A."/>
            <person name="Barry K."/>
            <person name="Grigoriev I.V."/>
            <person name="Spatafora J.W."/>
        </authorList>
    </citation>
    <scope>NUCLEOTIDE SEQUENCE [LARGE SCALE GENOMIC DNA]</scope>
    <source>
        <strain evidence="9 10">AM-OR11-026</strain>
    </source>
</reference>
<dbReference type="AlphaFoldDB" id="A0A1B7MW98"/>
<evidence type="ECO:0000256" key="6">
    <source>
        <dbReference type="PROSITE-ProRule" id="PRU10141"/>
    </source>
</evidence>
<dbReference type="PIRSF" id="PIRSF000654">
    <property type="entry name" value="Integrin-linked_kinase"/>
    <property type="match status" value="1"/>
</dbReference>
<evidence type="ECO:0000256" key="5">
    <source>
        <dbReference type="ARBA" id="ARBA00022840"/>
    </source>
</evidence>
<keyword evidence="2" id="KW-0808">Transferase</keyword>
<comment type="similarity">
    <text evidence="7">Belongs to the protein kinase superfamily.</text>
</comment>
<sequence length="300" mass="33770">MSSTAFNLASIDVRDLTGMVVKQGRNAIGKGSSADVWKAKYSRSGHRPVDVAVKILRSTSLSDRRVAEKFIRKLLREARVWSTLNHPNVAGFIGIYYEQIGGHRIPCLVSHFYERKTLSDNLAGLAERQRVKFFYQVLSGLAYLHRKNVIHGDLKPTNVLVDQSFTAVLSDFGFSRVLEASGFTTSSTISPGTIRYMARELLDPKSTTTAPLATTQSDIWSAGMTGLEILSGVIPYHGILTNHELVFHICCRSEFRPNQDLHPKVTKNQWKLLIDCWAEENERPPADQLAKYWEKNYLTV</sequence>
<keyword evidence="3 6" id="KW-0547">Nucleotide-binding</keyword>
<accession>A0A1B7MW98</accession>
<dbReference type="OrthoDB" id="346907at2759"/>
<evidence type="ECO:0000259" key="8">
    <source>
        <dbReference type="PROSITE" id="PS50011"/>
    </source>
</evidence>
<evidence type="ECO:0000256" key="3">
    <source>
        <dbReference type="ARBA" id="ARBA00022741"/>
    </source>
</evidence>
<evidence type="ECO:0000256" key="1">
    <source>
        <dbReference type="ARBA" id="ARBA00022527"/>
    </source>
</evidence>
<keyword evidence="1 7" id="KW-0723">Serine/threonine-protein kinase</keyword>
<dbReference type="Proteomes" id="UP000092154">
    <property type="component" value="Unassembled WGS sequence"/>
</dbReference>
<dbReference type="SMART" id="SM00220">
    <property type="entry name" value="S_TKc"/>
    <property type="match status" value="1"/>
</dbReference>
<keyword evidence="10" id="KW-1185">Reference proteome</keyword>
<dbReference type="Gene3D" id="1.10.510.10">
    <property type="entry name" value="Transferase(Phosphotransferase) domain 1"/>
    <property type="match status" value="1"/>
</dbReference>
<dbReference type="InParanoid" id="A0A1B7MW98"/>
<dbReference type="InterPro" id="IPR051681">
    <property type="entry name" value="Ser/Thr_Kinases-Pseudokinases"/>
</dbReference>
<keyword evidence="5 6" id="KW-0067">ATP-binding</keyword>
<dbReference type="PANTHER" id="PTHR44329">
    <property type="entry name" value="SERINE/THREONINE-PROTEIN KINASE TNNI3K-RELATED"/>
    <property type="match status" value="1"/>
</dbReference>
<dbReference type="PANTHER" id="PTHR44329:SF288">
    <property type="entry name" value="MITOGEN-ACTIVATED PROTEIN KINASE KINASE KINASE 20"/>
    <property type="match status" value="1"/>
</dbReference>
<dbReference type="SUPFAM" id="SSF56112">
    <property type="entry name" value="Protein kinase-like (PK-like)"/>
    <property type="match status" value="1"/>
</dbReference>
<keyword evidence="4 9" id="KW-0418">Kinase</keyword>
<organism evidence="9 10">
    <name type="scientific">Rhizopogon vinicolor AM-OR11-026</name>
    <dbReference type="NCBI Taxonomy" id="1314800"/>
    <lineage>
        <taxon>Eukaryota</taxon>
        <taxon>Fungi</taxon>
        <taxon>Dikarya</taxon>
        <taxon>Basidiomycota</taxon>
        <taxon>Agaricomycotina</taxon>
        <taxon>Agaricomycetes</taxon>
        <taxon>Agaricomycetidae</taxon>
        <taxon>Boletales</taxon>
        <taxon>Suillineae</taxon>
        <taxon>Rhizopogonaceae</taxon>
        <taxon>Rhizopogon</taxon>
    </lineage>
</organism>
<dbReference type="PROSITE" id="PS50011">
    <property type="entry name" value="PROTEIN_KINASE_DOM"/>
    <property type="match status" value="1"/>
</dbReference>
<gene>
    <name evidence="9" type="ORF">K503DRAFT_743596</name>
</gene>
<dbReference type="PROSITE" id="PS00108">
    <property type="entry name" value="PROTEIN_KINASE_ST"/>
    <property type="match status" value="1"/>
</dbReference>
<dbReference type="GO" id="GO:0004674">
    <property type="term" value="F:protein serine/threonine kinase activity"/>
    <property type="evidence" value="ECO:0007669"/>
    <property type="project" value="UniProtKB-KW"/>
</dbReference>
<protein>
    <submittedName>
        <fullName evidence="9">Kinase-like protein</fullName>
    </submittedName>
</protein>
<evidence type="ECO:0000313" key="9">
    <source>
        <dbReference type="EMBL" id="OAX36874.1"/>
    </source>
</evidence>
<feature type="binding site" evidence="6">
    <location>
        <position position="54"/>
    </location>
    <ligand>
        <name>ATP</name>
        <dbReference type="ChEBI" id="CHEBI:30616"/>
    </ligand>
</feature>
<evidence type="ECO:0000256" key="2">
    <source>
        <dbReference type="ARBA" id="ARBA00022679"/>
    </source>
</evidence>
<dbReference type="PROSITE" id="PS00107">
    <property type="entry name" value="PROTEIN_KINASE_ATP"/>
    <property type="match status" value="1"/>
</dbReference>
<dbReference type="InterPro" id="IPR000719">
    <property type="entry name" value="Prot_kinase_dom"/>
</dbReference>
<evidence type="ECO:0000313" key="10">
    <source>
        <dbReference type="Proteomes" id="UP000092154"/>
    </source>
</evidence>
<proteinExistence type="inferred from homology"/>
<feature type="domain" description="Protein kinase" evidence="8">
    <location>
        <begin position="22"/>
        <end position="298"/>
    </location>
</feature>
<dbReference type="InterPro" id="IPR008271">
    <property type="entry name" value="Ser/Thr_kinase_AS"/>
</dbReference>
<dbReference type="EMBL" id="KV448387">
    <property type="protein sequence ID" value="OAX36874.1"/>
    <property type="molecule type" value="Genomic_DNA"/>
</dbReference>
<dbReference type="STRING" id="1314800.A0A1B7MW98"/>
<evidence type="ECO:0000256" key="4">
    <source>
        <dbReference type="ARBA" id="ARBA00022777"/>
    </source>
</evidence>
<dbReference type="InterPro" id="IPR017441">
    <property type="entry name" value="Protein_kinase_ATP_BS"/>
</dbReference>
<name>A0A1B7MW98_9AGAM</name>
<dbReference type="Pfam" id="PF07714">
    <property type="entry name" value="PK_Tyr_Ser-Thr"/>
    <property type="match status" value="1"/>
</dbReference>